<dbReference type="Proteomes" id="UP000285274">
    <property type="component" value="Unassembled WGS sequence"/>
</dbReference>
<evidence type="ECO:0000313" key="2">
    <source>
        <dbReference type="Proteomes" id="UP000285274"/>
    </source>
</evidence>
<reference evidence="1 2" key="1">
    <citation type="submission" date="2018-08" db="EMBL/GenBank/DDBJ databases">
        <title>A genome reference for cultivated species of the human gut microbiota.</title>
        <authorList>
            <person name="Zou Y."/>
            <person name="Xue W."/>
            <person name="Luo G."/>
        </authorList>
    </citation>
    <scope>NUCLEOTIDE SEQUENCE [LARGE SCALE GENOMIC DNA]</scope>
    <source>
        <strain evidence="1 2">AF22-10AC</strain>
    </source>
</reference>
<accession>A0A412J361</accession>
<comment type="caution">
    <text evidence="1">The sequence shown here is derived from an EMBL/GenBank/DDBJ whole genome shotgun (WGS) entry which is preliminary data.</text>
</comment>
<protein>
    <recommendedName>
        <fullName evidence="3">Four helix bundle protein</fullName>
    </recommendedName>
</protein>
<name>A0A412J361_9FIRM</name>
<gene>
    <name evidence="1" type="ORF">DWX92_05485</name>
</gene>
<organism evidence="1 2">
    <name type="scientific">Holdemanella biformis</name>
    <dbReference type="NCBI Taxonomy" id="1735"/>
    <lineage>
        <taxon>Bacteria</taxon>
        <taxon>Bacillati</taxon>
        <taxon>Bacillota</taxon>
        <taxon>Erysipelotrichia</taxon>
        <taxon>Erysipelotrichales</taxon>
        <taxon>Erysipelotrichaceae</taxon>
        <taxon>Holdemanella</taxon>
    </lineage>
</organism>
<evidence type="ECO:0000313" key="1">
    <source>
        <dbReference type="EMBL" id="RGS46780.1"/>
    </source>
</evidence>
<sequence>MAEKKKELHLLRHAEIFDDAMVIVSAHAPKKFRNNIVHDLQVTSNNIVKSIFWANEYRQTDIQECLKYTKEAENNIRWMTRRLERARRMECITPVEELDLGDKLATVEEYFAGWSDSNKKLSEELRKEELRKKNL</sequence>
<evidence type="ECO:0008006" key="3">
    <source>
        <dbReference type="Google" id="ProtNLM"/>
    </source>
</evidence>
<dbReference type="EMBL" id="QRVM01000019">
    <property type="protein sequence ID" value="RGS46780.1"/>
    <property type="molecule type" value="Genomic_DNA"/>
</dbReference>
<dbReference type="AlphaFoldDB" id="A0A412J361"/>
<proteinExistence type="predicted"/>